<dbReference type="InterPro" id="IPR008807">
    <property type="entry name" value="ROS_MUCR"/>
</dbReference>
<evidence type="ECO:0000313" key="3">
    <source>
        <dbReference type="EMBL" id="OWJ57238.1"/>
    </source>
</evidence>
<proteinExistence type="inferred from homology"/>
<gene>
    <name evidence="3" type="ORF">BWR60_34360</name>
</gene>
<dbReference type="Pfam" id="PF05443">
    <property type="entry name" value="ROS_MUCR"/>
    <property type="match status" value="1"/>
</dbReference>
<keyword evidence="4" id="KW-1185">Reference proteome</keyword>
<organism evidence="3 4">
    <name type="scientific">Inquilinus limosus</name>
    <dbReference type="NCBI Taxonomy" id="171674"/>
    <lineage>
        <taxon>Bacteria</taxon>
        <taxon>Pseudomonadati</taxon>
        <taxon>Pseudomonadota</taxon>
        <taxon>Alphaproteobacteria</taxon>
        <taxon>Rhodospirillales</taxon>
        <taxon>Rhodospirillaceae</taxon>
        <taxon>Inquilinus</taxon>
    </lineage>
</organism>
<evidence type="ECO:0000313" key="4">
    <source>
        <dbReference type="Proteomes" id="UP000196655"/>
    </source>
</evidence>
<dbReference type="RefSeq" id="WP_088157576.1">
    <property type="nucleotide sequence ID" value="NZ_NHON01000153.1"/>
</dbReference>
<comment type="caution">
    <text evidence="3">The sequence shown here is derived from an EMBL/GenBank/DDBJ whole genome shotgun (WGS) entry which is preliminary data.</text>
</comment>
<feature type="compositionally biased region" description="Basic and acidic residues" evidence="2">
    <location>
        <begin position="209"/>
        <end position="221"/>
    </location>
</feature>
<dbReference type="AlphaFoldDB" id="A0A211YW53"/>
<dbReference type="GO" id="GO:0008270">
    <property type="term" value="F:zinc ion binding"/>
    <property type="evidence" value="ECO:0007669"/>
    <property type="project" value="InterPro"/>
</dbReference>
<dbReference type="GO" id="GO:0003677">
    <property type="term" value="F:DNA binding"/>
    <property type="evidence" value="ECO:0007669"/>
    <property type="project" value="InterPro"/>
</dbReference>
<evidence type="ECO:0000256" key="2">
    <source>
        <dbReference type="SAM" id="MobiDB-lite"/>
    </source>
</evidence>
<reference evidence="4" key="1">
    <citation type="submission" date="2017-05" db="EMBL/GenBank/DDBJ databases">
        <authorList>
            <person name="Macchi M."/>
            <person name="Festa S."/>
            <person name="Coppotelli B.M."/>
            <person name="Morelli I.S."/>
        </authorList>
    </citation>
    <scope>NUCLEOTIDE SEQUENCE [LARGE SCALE GENOMIC DNA]</scope>
    <source>
        <strain evidence="4">I</strain>
    </source>
</reference>
<sequence length="221" mass="24526">MRVDQLDEAGRKRTAAEIDLRCLLAHQRDFAAEIARAFRSRQPVSGPDDPSLIRKILAAFDDLSVPPPARARPRVQKPPRAVVPARVAPVPLADTIGLGFLICLEDGVSCRDLGRHLDAVHGLTPDQYRRRWGLPAAYPMLPPPSHEERVAWRRRLAPRPDGAEPEPAPLRLQEESRRIGAGRSRRQHRRGAPAGLRHDCGKPGAAPGRRSEGPRPDGFRR</sequence>
<dbReference type="Gene3D" id="1.10.10.1550">
    <property type="entry name" value="ROS/MUCR transcriptional regulator protein"/>
    <property type="match status" value="1"/>
</dbReference>
<accession>A0A211YW53</accession>
<protein>
    <recommendedName>
        <fullName evidence="5">MucR family transcriptional regulator</fullName>
    </recommendedName>
</protein>
<dbReference type="OrthoDB" id="9809693at2"/>
<dbReference type="EMBL" id="NHON01000153">
    <property type="protein sequence ID" value="OWJ57238.1"/>
    <property type="molecule type" value="Genomic_DNA"/>
</dbReference>
<dbReference type="InterPro" id="IPR041920">
    <property type="entry name" value="ROS/MUCR_sf"/>
</dbReference>
<name>A0A211YW53_9PROT</name>
<comment type="similarity">
    <text evidence="1">Belongs to the ros/MucR family.</text>
</comment>
<feature type="region of interest" description="Disordered" evidence="2">
    <location>
        <begin position="158"/>
        <end position="221"/>
    </location>
</feature>
<dbReference type="GO" id="GO:0006355">
    <property type="term" value="P:regulation of DNA-templated transcription"/>
    <property type="evidence" value="ECO:0007669"/>
    <property type="project" value="InterPro"/>
</dbReference>
<evidence type="ECO:0000256" key="1">
    <source>
        <dbReference type="ARBA" id="ARBA00007031"/>
    </source>
</evidence>
<dbReference type="Proteomes" id="UP000196655">
    <property type="component" value="Unassembled WGS sequence"/>
</dbReference>
<evidence type="ECO:0008006" key="5">
    <source>
        <dbReference type="Google" id="ProtNLM"/>
    </source>
</evidence>